<comment type="caution">
    <text evidence="2">The sequence shown here is derived from an EMBL/GenBank/DDBJ whole genome shotgun (WGS) entry which is preliminary data.</text>
</comment>
<keyword evidence="1" id="KW-0812">Transmembrane</keyword>
<keyword evidence="1" id="KW-1133">Transmembrane helix</keyword>
<keyword evidence="3" id="KW-1185">Reference proteome</keyword>
<accession>A0A3M0KJI2</accession>
<gene>
    <name evidence="2" type="ORF">DUI87_10767</name>
</gene>
<dbReference type="AlphaFoldDB" id="A0A3M0KJI2"/>
<evidence type="ECO:0000313" key="2">
    <source>
        <dbReference type="EMBL" id="RMC13233.1"/>
    </source>
</evidence>
<feature type="transmembrane region" description="Helical" evidence="1">
    <location>
        <begin position="35"/>
        <end position="53"/>
    </location>
</feature>
<evidence type="ECO:0000313" key="3">
    <source>
        <dbReference type="Proteomes" id="UP000269221"/>
    </source>
</evidence>
<protein>
    <submittedName>
        <fullName evidence="2">Uncharacterized protein</fullName>
    </submittedName>
</protein>
<organism evidence="2 3">
    <name type="scientific">Hirundo rustica rustica</name>
    <dbReference type="NCBI Taxonomy" id="333673"/>
    <lineage>
        <taxon>Eukaryota</taxon>
        <taxon>Metazoa</taxon>
        <taxon>Chordata</taxon>
        <taxon>Craniata</taxon>
        <taxon>Vertebrata</taxon>
        <taxon>Euteleostomi</taxon>
        <taxon>Archelosauria</taxon>
        <taxon>Archosauria</taxon>
        <taxon>Dinosauria</taxon>
        <taxon>Saurischia</taxon>
        <taxon>Theropoda</taxon>
        <taxon>Coelurosauria</taxon>
        <taxon>Aves</taxon>
        <taxon>Neognathae</taxon>
        <taxon>Neoaves</taxon>
        <taxon>Telluraves</taxon>
        <taxon>Australaves</taxon>
        <taxon>Passeriformes</taxon>
        <taxon>Sylvioidea</taxon>
        <taxon>Hirundinidae</taxon>
        <taxon>Hirundo</taxon>
    </lineage>
</organism>
<sequence>MCKVHVSVTVWVYLIEASQSQLSTQVPLALAADTGWLKVFAYLINITIGYLIISRGKVGLFRILRFNSQTG</sequence>
<dbReference type="EMBL" id="QRBI01000106">
    <property type="protein sequence ID" value="RMC13233.1"/>
    <property type="molecule type" value="Genomic_DNA"/>
</dbReference>
<dbReference type="Proteomes" id="UP000269221">
    <property type="component" value="Unassembled WGS sequence"/>
</dbReference>
<keyword evidence="1" id="KW-0472">Membrane</keyword>
<proteinExistence type="predicted"/>
<evidence type="ECO:0000256" key="1">
    <source>
        <dbReference type="SAM" id="Phobius"/>
    </source>
</evidence>
<reference evidence="2 3" key="1">
    <citation type="submission" date="2018-07" db="EMBL/GenBank/DDBJ databases">
        <title>A high quality draft genome assembly of the barn swallow (H. rustica rustica).</title>
        <authorList>
            <person name="Formenti G."/>
            <person name="Chiara M."/>
            <person name="Poveda L."/>
            <person name="Francoijs K.-J."/>
            <person name="Bonisoli-Alquati A."/>
            <person name="Canova L."/>
            <person name="Gianfranceschi L."/>
            <person name="Horner D.S."/>
            <person name="Saino N."/>
        </authorList>
    </citation>
    <scope>NUCLEOTIDE SEQUENCE [LARGE SCALE GENOMIC DNA]</scope>
    <source>
        <strain evidence="2">Chelidonia</strain>
        <tissue evidence="2">Blood</tissue>
    </source>
</reference>
<name>A0A3M0KJI2_HIRRU</name>